<gene>
    <name evidence="1" type="ORF">JY651_44680</name>
</gene>
<reference evidence="1 2" key="1">
    <citation type="submission" date="2021-02" db="EMBL/GenBank/DDBJ databases">
        <title>De Novo genome assembly of isolated myxobacteria.</title>
        <authorList>
            <person name="Stevens D.C."/>
        </authorList>
    </citation>
    <scope>NUCLEOTIDE SEQUENCE [LARGE SCALE GENOMIC DNA]</scope>
    <source>
        <strain evidence="2">SCPEA02</strain>
    </source>
</reference>
<keyword evidence="2" id="KW-1185">Reference proteome</keyword>
<proteinExistence type="predicted"/>
<organism evidence="1 2">
    <name type="scientific">Pyxidicoccus parkwayensis</name>
    <dbReference type="NCBI Taxonomy" id="2813578"/>
    <lineage>
        <taxon>Bacteria</taxon>
        <taxon>Pseudomonadati</taxon>
        <taxon>Myxococcota</taxon>
        <taxon>Myxococcia</taxon>
        <taxon>Myxococcales</taxon>
        <taxon>Cystobacterineae</taxon>
        <taxon>Myxococcaceae</taxon>
        <taxon>Pyxidicoccus</taxon>
    </lineage>
</organism>
<evidence type="ECO:0000313" key="1">
    <source>
        <dbReference type="EMBL" id="QSQ28529.1"/>
    </source>
</evidence>
<dbReference type="Pfam" id="PF11876">
    <property type="entry name" value="TsiV"/>
    <property type="match status" value="1"/>
</dbReference>
<accession>A0ABX7PDG7</accession>
<sequence length="274" mass="30736">MRHPHEEVAPALLRSIDRYRRVLGNDVLSECSTGGYSWDDLDDAAWERLRREVLEGTRFIIQLSDITSGEQRFRLDYYGSYGALLGPPSGEPTTLCAVSFWLPTEYLEEHGPGHVRELALELAAPLPFCSGHAGFAFNTESNLLYAKPELRKLLFLYPGMDAPRLSKLAVELGTKVRAPSWLTFLGQPVLGELGGASGLRARLHSPGVTVQPLEGERVVVTLGPQPEAGEEGRMPPAYRELARVLEPWLFHEEYLLDSSLTEAELRRWERRLLD</sequence>
<name>A0ABX7PDG7_9BACT</name>
<dbReference type="InterPro" id="IPR021815">
    <property type="entry name" value="TsiV"/>
</dbReference>
<dbReference type="Proteomes" id="UP000662747">
    <property type="component" value="Chromosome"/>
</dbReference>
<evidence type="ECO:0000313" key="2">
    <source>
        <dbReference type="Proteomes" id="UP000662747"/>
    </source>
</evidence>
<dbReference type="EMBL" id="CP071090">
    <property type="protein sequence ID" value="QSQ28529.1"/>
    <property type="molecule type" value="Genomic_DNA"/>
</dbReference>
<protein>
    <submittedName>
        <fullName evidence="1">DUF3396 domain-containing protein</fullName>
    </submittedName>
</protein>